<evidence type="ECO:0008006" key="3">
    <source>
        <dbReference type="Google" id="ProtNLM"/>
    </source>
</evidence>
<name>A0A2H9T5A7_9ZZZZ</name>
<gene>
    <name evidence="2" type="ORF">CI610_02658</name>
</gene>
<evidence type="ECO:0000313" key="2">
    <source>
        <dbReference type="EMBL" id="PJE78405.1"/>
    </source>
</evidence>
<accession>A0A2H9T5A7</accession>
<reference evidence="2" key="1">
    <citation type="journal article" date="2017" name="Appl. Environ. Microbiol.">
        <title>Molecular characterization of an Endozoicomonas-like organism causing infection in king scallop Pecten maximus L.</title>
        <authorList>
            <person name="Cano I."/>
            <person name="van Aerle R."/>
            <person name="Ross S."/>
            <person name="Verner-Jeffreys D.W."/>
            <person name="Paley R.K."/>
            <person name="Rimmer G."/>
            <person name="Ryder D."/>
            <person name="Hooper P."/>
            <person name="Stone D."/>
            <person name="Feist S.W."/>
        </authorList>
    </citation>
    <scope>NUCLEOTIDE SEQUENCE</scope>
</reference>
<comment type="caution">
    <text evidence="2">The sequence shown here is derived from an EMBL/GenBank/DDBJ whole genome shotgun (WGS) entry which is preliminary data.</text>
</comment>
<dbReference type="AlphaFoldDB" id="A0A2H9T5A7"/>
<feature type="region of interest" description="Disordered" evidence="1">
    <location>
        <begin position="119"/>
        <end position="156"/>
    </location>
</feature>
<organism evidence="2">
    <name type="scientific">invertebrate metagenome</name>
    <dbReference type="NCBI Taxonomy" id="1711999"/>
    <lineage>
        <taxon>unclassified sequences</taxon>
        <taxon>metagenomes</taxon>
        <taxon>organismal metagenomes</taxon>
    </lineage>
</organism>
<feature type="compositionally biased region" description="Polar residues" evidence="1">
    <location>
        <begin position="141"/>
        <end position="150"/>
    </location>
</feature>
<proteinExistence type="predicted"/>
<dbReference type="Gene3D" id="3.30.160.60">
    <property type="entry name" value="Classic Zinc Finger"/>
    <property type="match status" value="1"/>
</dbReference>
<protein>
    <recommendedName>
        <fullName evidence="3">C2H2-type domain-containing protein</fullName>
    </recommendedName>
</protein>
<evidence type="ECO:0000256" key="1">
    <source>
        <dbReference type="SAM" id="MobiDB-lite"/>
    </source>
</evidence>
<dbReference type="EMBL" id="NSIT01000188">
    <property type="protein sequence ID" value="PJE78405.1"/>
    <property type="molecule type" value="Genomic_DNA"/>
</dbReference>
<sequence>MCCRKMPQVKTTPRKPGLVCPLCSERLPSNEEWTAHLVKCGTNARDKKKFECDQCNFVTEKNVCLKRHVERKHPICNELDEQDPGSVLDILGYVSEDEPEPPSKISKQGEMVTIRKPCRPQPVYTPRQPSIHKNSERVSDSAATSVTGSAREQEVQTREFGTQLGNIKTFVDAAVQTNLFSHRRTVKTTSTYMENGKSVVRVEEEEWFD</sequence>